<dbReference type="EMBL" id="MZXV01000037">
    <property type="protein sequence ID" value="PZV37106.1"/>
    <property type="molecule type" value="Genomic_DNA"/>
</dbReference>
<gene>
    <name evidence="2" type="ORF">B5V02_17945</name>
</gene>
<reference evidence="3" key="1">
    <citation type="submission" date="2017-03" db="EMBL/GenBank/DDBJ databases">
        <authorList>
            <person name="Safronova V.I."/>
            <person name="Sazanova A.L."/>
            <person name="Chirak E.R."/>
        </authorList>
    </citation>
    <scope>NUCLEOTIDE SEQUENCE [LARGE SCALE GENOMIC DNA]</scope>
    <source>
        <strain evidence="3">Ach-343</strain>
    </source>
</reference>
<accession>A0A2W7E167</accession>
<sequence length="76" mass="7986">MVPPVVPRDAGMLQIHSSAYRNPEQLPKGAVLVVGAGSSDASLMSLLDKPMPMSLATGSIFRKSPRPAGSTRIRNA</sequence>
<name>A0A2W7E167_9HYPH</name>
<comment type="caution">
    <text evidence="2">The sequence shown here is derived from an EMBL/GenBank/DDBJ whole genome shotgun (WGS) entry which is preliminary data.</text>
</comment>
<evidence type="ECO:0000313" key="2">
    <source>
        <dbReference type="EMBL" id="PZV37106.1"/>
    </source>
</evidence>
<evidence type="ECO:0000313" key="3">
    <source>
        <dbReference type="Proteomes" id="UP000248616"/>
    </source>
</evidence>
<dbReference type="Gene3D" id="3.50.50.60">
    <property type="entry name" value="FAD/NAD(P)-binding domain"/>
    <property type="match status" value="1"/>
</dbReference>
<evidence type="ECO:0000256" key="1">
    <source>
        <dbReference type="SAM" id="MobiDB-lite"/>
    </source>
</evidence>
<dbReference type="AlphaFoldDB" id="A0A2W7E167"/>
<feature type="region of interest" description="Disordered" evidence="1">
    <location>
        <begin position="57"/>
        <end position="76"/>
    </location>
</feature>
<dbReference type="Proteomes" id="UP000248616">
    <property type="component" value="Unassembled WGS sequence"/>
</dbReference>
<keyword evidence="3" id="KW-1185">Reference proteome</keyword>
<organism evidence="2 3">
    <name type="scientific">Mesorhizobium kowhaii</name>
    <dbReference type="NCBI Taxonomy" id="1300272"/>
    <lineage>
        <taxon>Bacteria</taxon>
        <taxon>Pseudomonadati</taxon>
        <taxon>Pseudomonadota</taxon>
        <taxon>Alphaproteobacteria</taxon>
        <taxon>Hyphomicrobiales</taxon>
        <taxon>Phyllobacteriaceae</taxon>
        <taxon>Mesorhizobium</taxon>
    </lineage>
</organism>
<proteinExistence type="predicted"/>
<dbReference type="InterPro" id="IPR036188">
    <property type="entry name" value="FAD/NAD-bd_sf"/>
</dbReference>
<protein>
    <submittedName>
        <fullName evidence="2">Uncharacterized protein</fullName>
    </submittedName>
</protein>